<sequence length="327" mass="36070">MDDLSFAEAKAVRYVIKSMLLRHHASWLCLYKLHASRNPMPLNPADRSALLSSDCSFSTKPSALTTLLKFSPLMTSITRPRLSSIMQSNAISHSTYQIVGGQRAVRRPTIGAPEVVLAEQPAASLKRRSHIRRTSRSGHSPTFPEGHESMSSPTAPRSNRQELTPLITAFTRSVATSISSGSIIARQNTLIEHSGVESKNSSQYQPKVTPGGDITRRSTVASVYSLPSAAPHDSRRSTQENYILDWSFVDRALQNRAESPVASPHCNWPLHDYAQRSSTASQTHAQRANICNRGDSASLSRSNTTQVRSLIMDRQQRRNILSTALPE</sequence>
<evidence type="ECO:0000313" key="2">
    <source>
        <dbReference type="EMBL" id="CAE6464905.1"/>
    </source>
</evidence>
<proteinExistence type="predicted"/>
<evidence type="ECO:0000313" key="3">
    <source>
        <dbReference type="Proteomes" id="UP000663846"/>
    </source>
</evidence>
<feature type="region of interest" description="Disordered" evidence="1">
    <location>
        <begin position="195"/>
        <end position="216"/>
    </location>
</feature>
<feature type="compositionally biased region" description="Polar residues" evidence="1">
    <location>
        <begin position="195"/>
        <end position="206"/>
    </location>
</feature>
<feature type="compositionally biased region" description="Polar residues" evidence="1">
    <location>
        <begin position="277"/>
        <end position="286"/>
    </location>
</feature>
<dbReference type="EMBL" id="CAJMWS010000813">
    <property type="protein sequence ID" value="CAE6464905.1"/>
    <property type="molecule type" value="Genomic_DNA"/>
</dbReference>
<feature type="compositionally biased region" description="Polar residues" evidence="1">
    <location>
        <begin position="295"/>
        <end position="304"/>
    </location>
</feature>
<organism evidence="2 3">
    <name type="scientific">Rhizoctonia solani</name>
    <dbReference type="NCBI Taxonomy" id="456999"/>
    <lineage>
        <taxon>Eukaryota</taxon>
        <taxon>Fungi</taxon>
        <taxon>Dikarya</taxon>
        <taxon>Basidiomycota</taxon>
        <taxon>Agaricomycotina</taxon>
        <taxon>Agaricomycetes</taxon>
        <taxon>Cantharellales</taxon>
        <taxon>Ceratobasidiaceae</taxon>
        <taxon>Rhizoctonia</taxon>
    </lineage>
</organism>
<protein>
    <submittedName>
        <fullName evidence="2">Uncharacterized protein</fullName>
    </submittedName>
</protein>
<name>A0A8H3GT77_9AGAM</name>
<feature type="compositionally biased region" description="Basic residues" evidence="1">
    <location>
        <begin position="125"/>
        <end position="136"/>
    </location>
</feature>
<reference evidence="2" key="1">
    <citation type="submission" date="2021-01" db="EMBL/GenBank/DDBJ databases">
        <authorList>
            <person name="Kaushik A."/>
        </authorList>
    </citation>
    <scope>NUCLEOTIDE SEQUENCE</scope>
    <source>
        <strain evidence="2">AG1-1C</strain>
    </source>
</reference>
<dbReference type="AlphaFoldDB" id="A0A8H3GT77"/>
<evidence type="ECO:0000256" key="1">
    <source>
        <dbReference type="SAM" id="MobiDB-lite"/>
    </source>
</evidence>
<comment type="caution">
    <text evidence="2">The sequence shown here is derived from an EMBL/GenBank/DDBJ whole genome shotgun (WGS) entry which is preliminary data.</text>
</comment>
<feature type="region of interest" description="Disordered" evidence="1">
    <location>
        <begin position="277"/>
        <end position="304"/>
    </location>
</feature>
<gene>
    <name evidence="2" type="ORF">RDB_LOCUS165214</name>
</gene>
<feature type="region of interest" description="Disordered" evidence="1">
    <location>
        <begin position="121"/>
        <end position="159"/>
    </location>
</feature>
<accession>A0A8H3GT77</accession>
<feature type="compositionally biased region" description="Polar residues" evidence="1">
    <location>
        <begin position="149"/>
        <end position="159"/>
    </location>
</feature>
<dbReference type="Proteomes" id="UP000663846">
    <property type="component" value="Unassembled WGS sequence"/>
</dbReference>